<accession>A0ABP4RVT4</accession>
<dbReference type="InterPro" id="IPR011990">
    <property type="entry name" value="TPR-like_helical_dom_sf"/>
</dbReference>
<dbReference type="Gene3D" id="1.25.40.10">
    <property type="entry name" value="Tetratricopeptide repeat domain"/>
    <property type="match status" value="3"/>
</dbReference>
<dbReference type="Pfam" id="PF13181">
    <property type="entry name" value="TPR_8"/>
    <property type="match status" value="1"/>
</dbReference>
<keyword evidence="4" id="KW-0804">Transcription</keyword>
<keyword evidence="2" id="KW-0805">Transcription regulation</keyword>
<name>A0ABP4RVT4_9ACTN</name>
<dbReference type="PROSITE" id="PS50943">
    <property type="entry name" value="HTH_CROC1"/>
    <property type="match status" value="1"/>
</dbReference>
<feature type="repeat" description="TPR" evidence="5">
    <location>
        <begin position="836"/>
        <end position="869"/>
    </location>
</feature>
<evidence type="ECO:0000259" key="9">
    <source>
        <dbReference type="PROSITE" id="PS51755"/>
    </source>
</evidence>
<feature type="domain" description="OmpR/PhoB-type" evidence="9">
    <location>
        <begin position="93"/>
        <end position="190"/>
    </location>
</feature>
<dbReference type="SMART" id="SM00862">
    <property type="entry name" value="Trans_reg_C"/>
    <property type="match status" value="1"/>
</dbReference>
<dbReference type="InterPro" id="IPR003593">
    <property type="entry name" value="AAA+_ATPase"/>
</dbReference>
<dbReference type="InterPro" id="IPR036388">
    <property type="entry name" value="WH-like_DNA-bd_sf"/>
</dbReference>
<dbReference type="PROSITE" id="PS51755">
    <property type="entry name" value="OMPR_PHOB"/>
    <property type="match status" value="1"/>
</dbReference>
<dbReference type="PROSITE" id="PS50005">
    <property type="entry name" value="TPR"/>
    <property type="match status" value="2"/>
</dbReference>
<reference evidence="11" key="1">
    <citation type="journal article" date="2019" name="Int. J. Syst. Evol. Microbiol.">
        <title>The Global Catalogue of Microorganisms (GCM) 10K type strain sequencing project: providing services to taxonomists for standard genome sequencing and annotation.</title>
        <authorList>
            <consortium name="The Broad Institute Genomics Platform"/>
            <consortium name="The Broad Institute Genome Sequencing Center for Infectious Disease"/>
            <person name="Wu L."/>
            <person name="Ma J."/>
        </authorList>
    </citation>
    <scope>NUCLEOTIDE SEQUENCE [LARGE SCALE GENOMIC DNA]</scope>
    <source>
        <strain evidence="11">JCM 16001</strain>
    </source>
</reference>
<keyword evidence="5" id="KW-0802">TPR repeat</keyword>
<dbReference type="SUPFAM" id="SSF47413">
    <property type="entry name" value="lambda repressor-like DNA-binding domains"/>
    <property type="match status" value="1"/>
</dbReference>
<dbReference type="InterPro" id="IPR010982">
    <property type="entry name" value="Lambda_DNA-bd_dom_sf"/>
</dbReference>
<dbReference type="Gene3D" id="1.10.10.10">
    <property type="entry name" value="Winged helix-like DNA-binding domain superfamily/Winged helix DNA-binding domain"/>
    <property type="match status" value="1"/>
</dbReference>
<feature type="region of interest" description="Disordered" evidence="7">
    <location>
        <begin position="1"/>
        <end position="41"/>
    </location>
</feature>
<comment type="caution">
    <text evidence="10">The sequence shown here is derived from an EMBL/GenBank/DDBJ whole genome shotgun (WGS) entry which is preliminary data.</text>
</comment>
<dbReference type="InterPro" id="IPR027417">
    <property type="entry name" value="P-loop_NTPase"/>
</dbReference>
<keyword evidence="3 6" id="KW-0238">DNA-binding</keyword>
<sequence>MAETNDGRPDEVATEPVAPLGELRRRHRERAGLTQRELAERSGVSLAAVRDLEQGRSGRPRRASARRLASALGLSAEESRTAFGLEGPVSGHARPEAASQLVIGALGPLTVWHDGAVVPFAAEKPRSILMRLVLSAGETVGREALMDLVWGERRPATAVNLLYTYIARLRRLIRPGCAIEAAAGGYRLLAGPERLDLARFRELAAAGRNETDPERALGLFAAAAGLWRGETDVDALRHDPRMTAVTEEYADLLRDYAATARGLAECEQVLPRLRRLAHRLELHEPLHAELVMTLAAAGRQTEALSAYDRVRASLRDQLGIDPGERLRDAHRGVLRQDLPGVKPLRRNVIRQVPAAPPDFVGRERELAVVTEALGPGPDGTEPPARVVAVSGPAGVGKTALALQAARLLRDGFPDGQLYADLRGVAGDAIAPLEILGRFLRALGVPGRRVGADEAEAAALLRSELAGRRVLMVLDNARDAAQVAPLLPGTGECAVLVTGRRRFPELVGAVAVDVPVLPAADALDLLAATAGPQRILADPTAARRLAEACGLLPLALRIAGARLATRPAWSAADLVARLRHADRRLSELRAGELGVLASFRIGYRDLGAEAQRAFRWCVMHPGDEFGAAAAAVLLDVEPAAADRVLGELLDANMLLQFTADRFRYHDLLGLYASGLLAEEGPEERDAARSDLHAWLLHCATAAMEWVYPQLVRLAACDDREAVFDSAEAALAWLDEEAPALVALVEQCADTAERRCSWRLSDQLRGYFFIRRQVDRWLRCADAGLRAAVAGGDGAAQAAMHLNRGQALWAAGRHGDALDAYACGARLADAAGWREAAAYARHSTGLVLAEQGRLAEAEASFRAALELSAHDASGHVRAATLNGLGAMCADQGRLADAAEHFAAALEVNRAAGRDASVHANLTNLGMALRQIGREAAAEAHLREALEGYRSVGNLHGELSVLDELSQLHAGRGDAAAAVADAKQGCDLARAGGSGRTRAALLCTLGEAHLSGGEHAAALAAFQEALRLAEEYPFFAVRATVGLAGALHGSGGVAAARRHAARALEAARAQGFRLLEAAALERLGRCTGGGAARALLRSAADAYRASGAEAPAARVEDLLRDPAGRVPHAAPDGA</sequence>
<proteinExistence type="inferred from homology"/>
<feature type="DNA-binding region" description="OmpR/PhoB-type" evidence="6">
    <location>
        <begin position="93"/>
        <end position="190"/>
    </location>
</feature>
<feature type="compositionally biased region" description="Basic and acidic residues" evidence="7">
    <location>
        <begin position="1"/>
        <end position="11"/>
    </location>
</feature>
<dbReference type="Pfam" id="PF13560">
    <property type="entry name" value="HTH_31"/>
    <property type="match status" value="1"/>
</dbReference>
<dbReference type="PANTHER" id="PTHR35807">
    <property type="entry name" value="TRANSCRIPTIONAL REGULATOR REDD-RELATED"/>
    <property type="match status" value="1"/>
</dbReference>
<dbReference type="SUPFAM" id="SSF48452">
    <property type="entry name" value="TPR-like"/>
    <property type="match status" value="3"/>
</dbReference>
<evidence type="ECO:0000256" key="3">
    <source>
        <dbReference type="ARBA" id="ARBA00023125"/>
    </source>
</evidence>
<dbReference type="Pfam" id="PF03704">
    <property type="entry name" value="BTAD"/>
    <property type="match status" value="1"/>
</dbReference>
<evidence type="ECO:0000256" key="1">
    <source>
        <dbReference type="ARBA" id="ARBA00005820"/>
    </source>
</evidence>
<protein>
    <submittedName>
        <fullName evidence="10">BTAD domain-containing putative transcriptional regulator</fullName>
    </submittedName>
</protein>
<evidence type="ECO:0000256" key="6">
    <source>
        <dbReference type="PROSITE-ProRule" id="PRU01091"/>
    </source>
</evidence>
<feature type="domain" description="HTH cro/C1-type" evidence="8">
    <location>
        <begin position="25"/>
        <end position="79"/>
    </location>
</feature>
<dbReference type="EMBL" id="BAAAQF010000001">
    <property type="protein sequence ID" value="GAA1659480.1"/>
    <property type="molecule type" value="Genomic_DNA"/>
</dbReference>
<dbReference type="CDD" id="cd00093">
    <property type="entry name" value="HTH_XRE"/>
    <property type="match status" value="1"/>
</dbReference>
<organism evidence="10 11">
    <name type="scientific">Glycomyces endophyticus</name>
    <dbReference type="NCBI Taxonomy" id="480996"/>
    <lineage>
        <taxon>Bacteria</taxon>
        <taxon>Bacillati</taxon>
        <taxon>Actinomycetota</taxon>
        <taxon>Actinomycetes</taxon>
        <taxon>Glycomycetales</taxon>
        <taxon>Glycomycetaceae</taxon>
        <taxon>Glycomyces</taxon>
    </lineage>
</organism>
<dbReference type="InterPro" id="IPR001387">
    <property type="entry name" value="Cro/C1-type_HTH"/>
</dbReference>
<dbReference type="InterPro" id="IPR001867">
    <property type="entry name" value="OmpR/PhoB-type_DNA-bd"/>
</dbReference>
<evidence type="ECO:0000259" key="8">
    <source>
        <dbReference type="PROSITE" id="PS50943"/>
    </source>
</evidence>
<keyword evidence="11" id="KW-1185">Reference proteome</keyword>
<evidence type="ECO:0000313" key="11">
    <source>
        <dbReference type="Proteomes" id="UP001499851"/>
    </source>
</evidence>
<dbReference type="InterPro" id="IPR005158">
    <property type="entry name" value="BTAD"/>
</dbReference>
<dbReference type="Gene3D" id="3.40.50.300">
    <property type="entry name" value="P-loop containing nucleotide triphosphate hydrolases"/>
    <property type="match status" value="1"/>
</dbReference>
<evidence type="ECO:0000313" key="10">
    <source>
        <dbReference type="EMBL" id="GAA1659480.1"/>
    </source>
</evidence>
<dbReference type="SMART" id="SM00028">
    <property type="entry name" value="TPR"/>
    <property type="match status" value="5"/>
</dbReference>
<dbReference type="InterPro" id="IPR016032">
    <property type="entry name" value="Sig_transdc_resp-reg_C-effctor"/>
</dbReference>
<dbReference type="InterPro" id="IPR051677">
    <property type="entry name" value="AfsR-DnrI-RedD_regulator"/>
</dbReference>
<dbReference type="PANTHER" id="PTHR35807:SF1">
    <property type="entry name" value="TRANSCRIPTIONAL REGULATOR REDD"/>
    <property type="match status" value="1"/>
</dbReference>
<evidence type="ECO:0000256" key="2">
    <source>
        <dbReference type="ARBA" id="ARBA00023015"/>
    </source>
</evidence>
<evidence type="ECO:0000256" key="4">
    <source>
        <dbReference type="ARBA" id="ARBA00023163"/>
    </source>
</evidence>
<dbReference type="Pfam" id="PF00486">
    <property type="entry name" value="Trans_reg_C"/>
    <property type="match status" value="1"/>
</dbReference>
<dbReference type="SMART" id="SM01043">
    <property type="entry name" value="BTAD"/>
    <property type="match status" value="1"/>
</dbReference>
<dbReference type="SUPFAM" id="SSF46894">
    <property type="entry name" value="C-terminal effector domain of the bipartite response regulators"/>
    <property type="match status" value="1"/>
</dbReference>
<comment type="similarity">
    <text evidence="1">Belongs to the AfsR/DnrI/RedD regulatory family.</text>
</comment>
<dbReference type="SMART" id="SM00530">
    <property type="entry name" value="HTH_XRE"/>
    <property type="match status" value="1"/>
</dbReference>
<dbReference type="Gene3D" id="1.10.260.40">
    <property type="entry name" value="lambda repressor-like DNA-binding domains"/>
    <property type="match status" value="1"/>
</dbReference>
<dbReference type="InterPro" id="IPR019734">
    <property type="entry name" value="TPR_rpt"/>
</dbReference>
<evidence type="ECO:0000256" key="7">
    <source>
        <dbReference type="SAM" id="MobiDB-lite"/>
    </source>
</evidence>
<dbReference type="Pfam" id="PF13424">
    <property type="entry name" value="TPR_12"/>
    <property type="match status" value="1"/>
</dbReference>
<feature type="repeat" description="TPR" evidence="5">
    <location>
        <begin position="996"/>
        <end position="1029"/>
    </location>
</feature>
<dbReference type="SUPFAM" id="SSF52540">
    <property type="entry name" value="P-loop containing nucleoside triphosphate hydrolases"/>
    <property type="match status" value="1"/>
</dbReference>
<dbReference type="Proteomes" id="UP001499851">
    <property type="component" value="Unassembled WGS sequence"/>
</dbReference>
<gene>
    <name evidence="10" type="ORF">GCM10009830_00550</name>
</gene>
<dbReference type="PRINTS" id="PR00364">
    <property type="entry name" value="DISEASERSIST"/>
</dbReference>
<dbReference type="SMART" id="SM00382">
    <property type="entry name" value="AAA"/>
    <property type="match status" value="1"/>
</dbReference>
<evidence type="ECO:0000256" key="5">
    <source>
        <dbReference type="PROSITE-ProRule" id="PRU00339"/>
    </source>
</evidence>